<dbReference type="FunFam" id="3.20.20.120:FF:000001">
    <property type="entry name" value="Enolase"/>
    <property type="match status" value="1"/>
</dbReference>
<evidence type="ECO:0000256" key="11">
    <source>
        <dbReference type="ARBA" id="ARBA00045763"/>
    </source>
</evidence>
<dbReference type="GO" id="GO:0000015">
    <property type="term" value="C:phosphopyruvate hydratase complex"/>
    <property type="evidence" value="ECO:0007669"/>
    <property type="project" value="InterPro"/>
</dbReference>
<dbReference type="Pfam" id="PF00113">
    <property type="entry name" value="Enolase_C"/>
    <property type="match status" value="1"/>
</dbReference>
<dbReference type="EC" id="4.2.1.11" evidence="3 12"/>
<dbReference type="UniPathway" id="UPA00109">
    <property type="reaction ID" value="UER00187"/>
</dbReference>
<dbReference type="SFLD" id="SFLDG00178">
    <property type="entry name" value="enolase"/>
    <property type="match status" value="1"/>
</dbReference>
<dbReference type="RefSeq" id="WP_114694014.1">
    <property type="nucleotide sequence ID" value="NZ_QQOH01000001.1"/>
</dbReference>
<feature type="binding site" evidence="14">
    <location>
        <begin position="370"/>
        <end position="373"/>
    </location>
    <ligand>
        <name>substrate</name>
    </ligand>
</feature>
<dbReference type="GO" id="GO:0009986">
    <property type="term" value="C:cell surface"/>
    <property type="evidence" value="ECO:0007669"/>
    <property type="project" value="UniProtKB-SubCell"/>
</dbReference>
<dbReference type="InterPro" id="IPR000941">
    <property type="entry name" value="Enolase"/>
</dbReference>
<keyword evidence="5 12" id="KW-0963">Cytoplasm</keyword>
<feature type="binding site" evidence="14">
    <location>
        <position position="318"/>
    </location>
    <ligand>
        <name>substrate</name>
    </ligand>
</feature>
<dbReference type="GO" id="GO:0004634">
    <property type="term" value="F:phosphopyruvate hydratase activity"/>
    <property type="evidence" value="ECO:0007669"/>
    <property type="project" value="UniProtKB-UniRule"/>
</dbReference>
<evidence type="ECO:0000256" key="9">
    <source>
        <dbReference type="ARBA" id="ARBA00023152"/>
    </source>
</evidence>
<feature type="binding site" evidence="14">
    <location>
        <position position="170"/>
    </location>
    <ligand>
        <name>substrate</name>
    </ligand>
</feature>
<comment type="caution">
    <text evidence="18">The sequence shown here is derived from an EMBL/GenBank/DDBJ whole genome shotgun (WGS) entry which is preliminary data.</text>
</comment>
<proteinExistence type="inferred from homology"/>
<comment type="catalytic activity">
    <reaction evidence="12">
        <text>(2R)-2-phosphoglycerate = phosphoenolpyruvate + H2O</text>
        <dbReference type="Rhea" id="RHEA:10164"/>
        <dbReference type="ChEBI" id="CHEBI:15377"/>
        <dbReference type="ChEBI" id="CHEBI:58289"/>
        <dbReference type="ChEBI" id="CHEBI:58702"/>
        <dbReference type="EC" id="4.2.1.11"/>
    </reaction>
</comment>
<evidence type="ECO:0000256" key="2">
    <source>
        <dbReference type="ARBA" id="ARBA00009604"/>
    </source>
</evidence>
<evidence type="ECO:0000256" key="13">
    <source>
        <dbReference type="PIRSR" id="PIRSR001400-1"/>
    </source>
</evidence>
<evidence type="ECO:0000256" key="8">
    <source>
        <dbReference type="ARBA" id="ARBA00022842"/>
    </source>
</evidence>
<keyword evidence="19" id="KW-1185">Reference proteome</keyword>
<dbReference type="InterPro" id="IPR036849">
    <property type="entry name" value="Enolase-like_C_sf"/>
</dbReference>
<comment type="cofactor">
    <cofactor evidence="12">
        <name>Mg(2+)</name>
        <dbReference type="ChEBI" id="CHEBI:18420"/>
    </cofactor>
    <text evidence="12">Binds a second Mg(2+) ion via substrate during catalysis.</text>
</comment>
<evidence type="ECO:0000259" key="17">
    <source>
        <dbReference type="SMART" id="SM01193"/>
    </source>
</evidence>
<dbReference type="PRINTS" id="PR00148">
    <property type="entry name" value="ENOLASE"/>
</dbReference>
<dbReference type="EMBL" id="QQOH01000001">
    <property type="protein sequence ID" value="RDE24427.1"/>
    <property type="molecule type" value="Genomic_DNA"/>
</dbReference>
<feature type="binding site" evidence="14">
    <location>
        <position position="161"/>
    </location>
    <ligand>
        <name>substrate</name>
    </ligand>
</feature>
<keyword evidence="9 12" id="KW-0324">Glycolysis</keyword>
<dbReference type="SFLD" id="SFLDS00001">
    <property type="entry name" value="Enolase"/>
    <property type="match status" value="1"/>
</dbReference>
<dbReference type="SUPFAM" id="SSF51604">
    <property type="entry name" value="Enolase C-terminal domain-like"/>
    <property type="match status" value="1"/>
</dbReference>
<feature type="binding site" evidence="12">
    <location>
        <position position="372"/>
    </location>
    <ligand>
        <name>(2R)-2-phosphoglycerate</name>
        <dbReference type="ChEBI" id="CHEBI:58289"/>
    </ligand>
</feature>
<dbReference type="FunFam" id="3.30.390.10:FF:000001">
    <property type="entry name" value="Enolase"/>
    <property type="match status" value="1"/>
</dbReference>
<dbReference type="CDD" id="cd03313">
    <property type="entry name" value="enolase"/>
    <property type="match status" value="1"/>
</dbReference>
<evidence type="ECO:0000256" key="10">
    <source>
        <dbReference type="ARBA" id="ARBA00023239"/>
    </source>
</evidence>
<evidence type="ECO:0000256" key="4">
    <source>
        <dbReference type="ARBA" id="ARBA00017068"/>
    </source>
</evidence>
<dbReference type="SFLD" id="SFLDF00002">
    <property type="entry name" value="enolase"/>
    <property type="match status" value="1"/>
</dbReference>
<comment type="cofactor">
    <cofactor evidence="15">
        <name>Mg(2+)</name>
        <dbReference type="ChEBI" id="CHEBI:18420"/>
    </cofactor>
    <text evidence="15">Mg(2+) is required for catalysis and for stabilizing the dimer.</text>
</comment>
<feature type="domain" description="Enolase C-terminal TIM barrel" evidence="16">
    <location>
        <begin position="145"/>
        <end position="431"/>
    </location>
</feature>
<evidence type="ECO:0000259" key="16">
    <source>
        <dbReference type="SMART" id="SM01192"/>
    </source>
</evidence>
<dbReference type="InterPro" id="IPR020811">
    <property type="entry name" value="Enolase_N"/>
</dbReference>
<evidence type="ECO:0000256" key="14">
    <source>
        <dbReference type="PIRSR" id="PIRSR001400-2"/>
    </source>
</evidence>
<dbReference type="InterPro" id="IPR020809">
    <property type="entry name" value="Enolase_CS"/>
</dbReference>
<evidence type="ECO:0000256" key="12">
    <source>
        <dbReference type="HAMAP-Rule" id="MF_00318"/>
    </source>
</evidence>
<feature type="binding site" evidence="12 15">
    <location>
        <position position="318"/>
    </location>
    <ligand>
        <name>Mg(2+)</name>
        <dbReference type="ChEBI" id="CHEBI:18420"/>
    </ligand>
</feature>
<feature type="binding site" evidence="12 15">
    <location>
        <position position="248"/>
    </location>
    <ligand>
        <name>Mg(2+)</name>
        <dbReference type="ChEBI" id="CHEBI:18420"/>
    </ligand>
</feature>
<comment type="subunit">
    <text evidence="12">Component of the RNA degradosome, a multiprotein complex involved in RNA processing and mRNA degradation.</text>
</comment>
<comment type="function">
    <text evidence="11 12">Catalyzes the reversible conversion of 2-phosphoglycerate (2-PG) into phosphoenolpyruvate (PEP). It is essential for the degradation of carbohydrates via glycolysis.</text>
</comment>
<comment type="similarity">
    <text evidence="2 12">Belongs to the enolase family.</text>
</comment>
<dbReference type="OrthoDB" id="9804716at2"/>
<gene>
    <name evidence="12" type="primary">eno</name>
    <name evidence="18" type="ORF">DV711_02235</name>
</gene>
<dbReference type="SMART" id="SM01192">
    <property type="entry name" value="Enolase_C"/>
    <property type="match status" value="1"/>
</dbReference>
<feature type="binding site" evidence="14">
    <location>
        <position position="394"/>
    </location>
    <ligand>
        <name>substrate</name>
    </ligand>
</feature>
<organism evidence="18 19">
    <name type="scientific">Motiliproteus coralliicola</name>
    <dbReference type="NCBI Taxonomy" id="2283196"/>
    <lineage>
        <taxon>Bacteria</taxon>
        <taxon>Pseudomonadati</taxon>
        <taxon>Pseudomonadota</taxon>
        <taxon>Gammaproteobacteria</taxon>
        <taxon>Oceanospirillales</taxon>
        <taxon>Oceanospirillaceae</taxon>
        <taxon>Motiliproteus</taxon>
    </lineage>
</organism>
<dbReference type="Gene3D" id="3.30.390.10">
    <property type="entry name" value="Enolase-like, N-terminal domain"/>
    <property type="match status" value="1"/>
</dbReference>
<dbReference type="SUPFAM" id="SSF54826">
    <property type="entry name" value="Enolase N-terminal domain-like"/>
    <property type="match status" value="1"/>
</dbReference>
<dbReference type="GO" id="GO:0006096">
    <property type="term" value="P:glycolytic process"/>
    <property type="evidence" value="ECO:0007669"/>
    <property type="project" value="UniProtKB-UniRule"/>
</dbReference>
<evidence type="ECO:0000256" key="1">
    <source>
        <dbReference type="ARBA" id="ARBA00005031"/>
    </source>
</evidence>
<feature type="binding site" evidence="12 15">
    <location>
        <position position="291"/>
    </location>
    <ligand>
        <name>Mg(2+)</name>
        <dbReference type="ChEBI" id="CHEBI:18420"/>
    </ligand>
</feature>
<dbReference type="Proteomes" id="UP000253769">
    <property type="component" value="Unassembled WGS sequence"/>
</dbReference>
<evidence type="ECO:0000256" key="15">
    <source>
        <dbReference type="PIRSR" id="PIRSR001400-3"/>
    </source>
</evidence>
<keyword evidence="8 12" id="KW-0460">Magnesium</keyword>
<sequence length="434" mass="46220">MSLITDIQAREVLDSRGNPTVEADVTLASGAFGTACAPSGASTGSREALELRDGDKHRYLGKGVLKAVAAINGPIRDALIGKDALNQRAIDQTMIDLDSTENKQSLGANAILAVSLATAKAAAAAQGIPLYAHIAFLYSKDDADDFTMPVPMMNILNGGEHADNNVDIQEFMIQPVSAPTFAEALRVGAEIFHNLKKVLSARGLNTAVGDEGGFAPDLASNEEALIVIQQAVENAGYVLGKDVTLALDCAASEFYKNGQYHLSGEDKQFDSEGFADYLADLSARYPIVSIEDGMDENDWDGWASLTSKIGDKVQLVGDDLFVTNTKILKEGIDRTIGNSILIKFNQIGSLSETLDAIKMAQDAGFTAVISHRSGETEDTTIADLAVATKAGQIKTGSLCRSDRVAKYNRLLRIEGELADKARYNGLSEIKGQPS</sequence>
<feature type="active site" description="Proton acceptor" evidence="12 13">
    <location>
        <position position="343"/>
    </location>
</feature>
<dbReference type="Gene3D" id="3.20.20.120">
    <property type="entry name" value="Enolase-like C-terminal domain"/>
    <property type="match status" value="1"/>
</dbReference>
<evidence type="ECO:0000313" key="19">
    <source>
        <dbReference type="Proteomes" id="UP000253769"/>
    </source>
</evidence>
<dbReference type="NCBIfam" id="TIGR01060">
    <property type="entry name" value="eno"/>
    <property type="match status" value="1"/>
</dbReference>
<evidence type="ECO:0000256" key="7">
    <source>
        <dbReference type="ARBA" id="ARBA00022723"/>
    </source>
</evidence>
<dbReference type="AlphaFoldDB" id="A0A369WRY9"/>
<comment type="pathway">
    <text evidence="1 12">Carbohydrate degradation; glycolysis; pyruvate from D-glyceraldehyde 3-phosphate: step 4/5.</text>
</comment>
<name>A0A369WRY9_9GAMM</name>
<dbReference type="PROSITE" id="PS00164">
    <property type="entry name" value="ENOLASE"/>
    <property type="match status" value="1"/>
</dbReference>
<dbReference type="GO" id="GO:0005576">
    <property type="term" value="C:extracellular region"/>
    <property type="evidence" value="ECO:0007669"/>
    <property type="project" value="UniProtKB-SubCell"/>
</dbReference>
<feature type="binding site" evidence="12">
    <location>
        <position position="394"/>
    </location>
    <ligand>
        <name>(2R)-2-phosphoglycerate</name>
        <dbReference type="ChEBI" id="CHEBI:58289"/>
    </ligand>
</feature>
<dbReference type="InterPro" id="IPR029017">
    <property type="entry name" value="Enolase-like_N"/>
</dbReference>
<protein>
    <recommendedName>
        <fullName evidence="4 12">Enolase</fullName>
        <ecNumber evidence="3 12">4.2.1.11</ecNumber>
    </recommendedName>
    <alternativeName>
        <fullName evidence="12">2-phospho-D-glycerate hydro-lyase</fullName>
    </alternativeName>
    <alternativeName>
        <fullName evidence="12">2-phosphoglycerate dehydratase</fullName>
    </alternativeName>
</protein>
<feature type="binding site" evidence="12">
    <location>
        <position position="343"/>
    </location>
    <ligand>
        <name>(2R)-2-phosphoglycerate</name>
        <dbReference type="ChEBI" id="CHEBI:58289"/>
    </ligand>
</feature>
<dbReference type="Pfam" id="PF03952">
    <property type="entry name" value="Enolase_N"/>
    <property type="match status" value="1"/>
</dbReference>
<dbReference type="PANTHER" id="PTHR11902">
    <property type="entry name" value="ENOLASE"/>
    <property type="match status" value="1"/>
</dbReference>
<dbReference type="PANTHER" id="PTHR11902:SF1">
    <property type="entry name" value="ENOLASE"/>
    <property type="match status" value="1"/>
</dbReference>
<feature type="binding site" evidence="12">
    <location>
        <position position="169"/>
    </location>
    <ligand>
        <name>(2R)-2-phosphoglycerate</name>
        <dbReference type="ChEBI" id="CHEBI:58289"/>
    </ligand>
</feature>
<keyword evidence="18" id="KW-0670">Pyruvate</keyword>
<feature type="binding site" evidence="12">
    <location>
        <position position="373"/>
    </location>
    <ligand>
        <name>(2R)-2-phosphoglycerate</name>
        <dbReference type="ChEBI" id="CHEBI:58289"/>
    </ligand>
</feature>
<feature type="binding site" evidence="14">
    <location>
        <position position="291"/>
    </location>
    <ligand>
        <name>substrate</name>
    </ligand>
</feature>
<keyword evidence="6 12" id="KW-0964">Secreted</keyword>
<keyword evidence="10 12" id="KW-0456">Lyase</keyword>
<evidence type="ECO:0000313" key="18">
    <source>
        <dbReference type="EMBL" id="RDE24427.1"/>
    </source>
</evidence>
<dbReference type="SMART" id="SM01193">
    <property type="entry name" value="Enolase_N"/>
    <property type="match status" value="1"/>
</dbReference>
<evidence type="ECO:0000256" key="5">
    <source>
        <dbReference type="ARBA" id="ARBA00022490"/>
    </source>
</evidence>
<keyword evidence="7 12" id="KW-0479">Metal-binding</keyword>
<dbReference type="PIRSF" id="PIRSF001400">
    <property type="entry name" value="Enolase"/>
    <property type="match status" value="1"/>
</dbReference>
<evidence type="ECO:0000256" key="6">
    <source>
        <dbReference type="ARBA" id="ARBA00022525"/>
    </source>
</evidence>
<evidence type="ECO:0000256" key="3">
    <source>
        <dbReference type="ARBA" id="ARBA00012058"/>
    </source>
</evidence>
<feature type="active site" description="Proton donor" evidence="12 13">
    <location>
        <position position="211"/>
    </location>
</feature>
<dbReference type="HAMAP" id="MF_00318">
    <property type="entry name" value="Enolase"/>
    <property type="match status" value="1"/>
</dbReference>
<reference evidence="18 19" key="1">
    <citation type="submission" date="2018-07" db="EMBL/GenBank/DDBJ databases">
        <title>Motiliproteus coralliicola sp. nov., a bacterium isolated from Coral.</title>
        <authorList>
            <person name="Wang G."/>
        </authorList>
    </citation>
    <scope>NUCLEOTIDE SEQUENCE [LARGE SCALE GENOMIC DNA]</scope>
    <source>
        <strain evidence="18 19">C34</strain>
    </source>
</reference>
<dbReference type="GO" id="GO:0000287">
    <property type="term" value="F:magnesium ion binding"/>
    <property type="evidence" value="ECO:0007669"/>
    <property type="project" value="UniProtKB-UniRule"/>
</dbReference>
<dbReference type="InterPro" id="IPR020810">
    <property type="entry name" value="Enolase_C"/>
</dbReference>
<comment type="subcellular location">
    <subcellularLocation>
        <location evidence="12">Cytoplasm</location>
    </subcellularLocation>
    <subcellularLocation>
        <location evidence="12">Secreted</location>
    </subcellularLocation>
    <subcellularLocation>
        <location evidence="12">Cell surface</location>
    </subcellularLocation>
    <text evidence="12">Fractions of enolase are present in both the cytoplasm and on the cell surface.</text>
</comment>
<feature type="domain" description="Enolase N-terminal" evidence="17">
    <location>
        <begin position="4"/>
        <end position="134"/>
    </location>
</feature>
<accession>A0A369WRY9</accession>